<keyword evidence="1" id="KW-0175">Coiled coil</keyword>
<dbReference type="RefSeq" id="WP_075518621.1">
    <property type="nucleotide sequence ID" value="NZ_FPLD01000153.1"/>
</dbReference>
<dbReference type="EMBL" id="FPLD01000153">
    <property type="protein sequence ID" value="SGZ19721.1"/>
    <property type="molecule type" value="Genomic_DNA"/>
</dbReference>
<feature type="domain" description="Protein NO VEIN C-terminal" evidence="2">
    <location>
        <begin position="1258"/>
        <end position="1357"/>
    </location>
</feature>
<dbReference type="Proteomes" id="UP000183794">
    <property type="component" value="Unassembled WGS sequence"/>
</dbReference>
<name>A0A1L0AQI4_9GAMM</name>
<accession>A0A1L0AQI4</accession>
<dbReference type="InterPro" id="IPR024975">
    <property type="entry name" value="NOV_C"/>
</dbReference>
<sequence>MDNSWIPTNREEWFEWLTNEESKTRNSYYAKPVNLIHDYGSERATKIDYEGREILELLQNAADQAKDTNERGRVVIELTHNGMVIANTGNAFSVGGIQSLQNAHLSPKRLGERKFIGCKGLGFRSILNWTNSPIIYSGSLALAYSRKVTEDKLQSLVTENEELAELVAKETKKTDLPVLPVLPFPGFSQDNDINKFIDESNYELAGKCLYWKSEGYTTAIGIPFNNAEIYKKALLQLKSLRPETLLFVDSLDELHFLLPDEKERVWSKDGDANTSMVLENDHPIGIWQVFKTDGEVPEEYLTNEQNDKYSYELIVAIPEIETMSELKSSPLFSYFPTEIIIPLPIVCSATLELTQDRNNITKHESNKFVLDCLAEFIAEVAEKRAVNYSTGVKAGFRNVMPIGEFSANLINRRFPDALLNASKNRLIIPTLSGRAIKPNDAYTINGASNHWLPTSGFEDLTPANNDEHLWFKRVGVKEMSGEILKARICSLDDLTIEERVTLIAGLKEHNISEQAFTSSLFWGRNDKPIPDSASVYISPKGALPDELPSWLTLRFLDLEMQNLLIKELEVKDVRELQVALKAFGLHEYSFGRLLQHLIAQSNRRKKIYPENVADIDKELFKIIYLLYMKERSTGQLPAFPINANFELPNQSGSFTKASLLYMGEGYLDHGYVMQKLYEDISPETLLSSPENFDVCINVNEFCEFLMWLGVEKWPREVTFKASNKPFLTSIIAGFDYPVKIDNYVFSDEGELDQATTLIQSYVSVDKLEQILVPDKYPSIIAWISKDERFYHWSKPSNKHLSLISVKSGDRNYRVYYGALPSYILWKIERTAWLKNKENQSLMPKECVVGERAIESIFPRPAKFTPRLYKDYSISDRELTNAWRTAGVITSLVDLNIDDIYDRLLEFPINRPSGKYSQSLYRWLLDAVEVASGEPGTSKKRFLSTGAMWGTKAGKSAYYKIEDLHHADSDGLPKELLERLAIVSLPHRVGSEKVKRIFGVTSIDRLDIEQRLKGHSLAYTSENIDEYFQIVKPHFKSLRASQSSQKQHLGSLEILHLVICSELSADMTYEGKNFSYDLPIWGWLIDNDILYIKAEPSSMVETDSDLLADTIGSVMASIFRIADGGEFARIFRCKPKDRNSLLRRMRGDKVEEVDMDMFNIPSEDTFGVLPDVGVIKDPVVSSSLEKENIPAQPKTPITTTVGHFNAVVINNPIEITQVTSPSAVGVRKHKLRVQVRTSGSTGPMNYVNGYQVTDGNFAENKVMEIEENFDPARYPLRVGQIVGSHSFGCDILSFDTEEKRDNFKNNKDRNWDQIDRFIEVKGRKHNSAEIELRGNEKNAAYKYKDKYFLYRLHNVSGDNYLLSILKNPLADSGAIEQSIYVNLDKSTKKEVFEVSGGEA</sequence>
<reference evidence="3 4" key="1">
    <citation type="submission" date="2016-11" db="EMBL/GenBank/DDBJ databases">
        <authorList>
            <person name="Jaros S."/>
            <person name="Januszkiewicz K."/>
            <person name="Wedrychowicz H."/>
        </authorList>
    </citation>
    <scope>NUCLEOTIDE SEQUENCE [LARGE SCALE GENOMIC DNA]</scope>
    <source>
        <strain evidence="3">NVI 5450</strain>
    </source>
</reference>
<dbReference type="InterPro" id="IPR036890">
    <property type="entry name" value="HATPase_C_sf"/>
</dbReference>
<proteinExistence type="predicted"/>
<evidence type="ECO:0000256" key="1">
    <source>
        <dbReference type="SAM" id="Coils"/>
    </source>
</evidence>
<protein>
    <recommendedName>
        <fullName evidence="2">Protein NO VEIN C-terminal domain-containing protein</fullName>
    </recommendedName>
</protein>
<dbReference type="OrthoDB" id="7782105at2"/>
<dbReference type="NCBIfam" id="NF047352">
    <property type="entry name" value="P_loop_sacsin"/>
    <property type="match status" value="1"/>
</dbReference>
<evidence type="ECO:0000313" key="4">
    <source>
        <dbReference type="Proteomes" id="UP000183794"/>
    </source>
</evidence>
<organism evidence="3 4">
    <name type="scientific">Moritella viscosa</name>
    <dbReference type="NCBI Taxonomy" id="80854"/>
    <lineage>
        <taxon>Bacteria</taxon>
        <taxon>Pseudomonadati</taxon>
        <taxon>Pseudomonadota</taxon>
        <taxon>Gammaproteobacteria</taxon>
        <taxon>Alteromonadales</taxon>
        <taxon>Moritellaceae</taxon>
        <taxon>Moritella</taxon>
    </lineage>
</organism>
<dbReference type="SUPFAM" id="SSF55874">
    <property type="entry name" value="ATPase domain of HSP90 chaperone/DNA topoisomerase II/histidine kinase"/>
    <property type="match status" value="1"/>
</dbReference>
<gene>
    <name evidence="3" type="ORF">NVI5450_4794</name>
</gene>
<feature type="coiled-coil region" evidence="1">
    <location>
        <begin position="146"/>
        <end position="173"/>
    </location>
</feature>
<evidence type="ECO:0000259" key="2">
    <source>
        <dbReference type="Pfam" id="PF13020"/>
    </source>
</evidence>
<dbReference type="Pfam" id="PF13020">
    <property type="entry name" value="NOV_C"/>
    <property type="match status" value="1"/>
</dbReference>
<evidence type="ECO:0000313" key="3">
    <source>
        <dbReference type="EMBL" id="SGZ19721.1"/>
    </source>
</evidence>